<geneLocation type="plasmid" evidence="3">
    <name>pct3</name>
</geneLocation>
<keyword evidence="2" id="KW-0614">Plasmid</keyword>
<organism evidence="2 3">
    <name type="scientific">Clostridium taeniosporum</name>
    <dbReference type="NCBI Taxonomy" id="394958"/>
    <lineage>
        <taxon>Bacteria</taxon>
        <taxon>Bacillati</taxon>
        <taxon>Bacillota</taxon>
        <taxon>Clostridia</taxon>
        <taxon>Eubacteriales</taxon>
        <taxon>Clostridiaceae</taxon>
        <taxon>Clostridium</taxon>
    </lineage>
</organism>
<dbReference type="InterPro" id="IPR036388">
    <property type="entry name" value="WH-like_DNA-bd_sf"/>
</dbReference>
<sequence>MKFDKEILKGYIDSIILSVLYDEDMYGYLIAKKIKVKSKDEFEIKEATLYVSLKRLEKKGYLRGYWNDTEGTSGGRRRYYSITKEGKECFDKNVEAWAVLKKTINNFMGGN</sequence>
<dbReference type="InterPro" id="IPR052509">
    <property type="entry name" value="Metal_resp_DNA-bind_regulator"/>
</dbReference>
<proteinExistence type="predicted"/>
<reference evidence="3" key="1">
    <citation type="submission" date="2016-09" db="EMBL/GenBank/DDBJ databases">
        <title>Genomics of Clostridium taeniosporum, an organism which forms endospores with ribbon-like appendages.</title>
        <authorList>
            <person name="Walker J.R."/>
        </authorList>
    </citation>
    <scope>NUCLEOTIDE SEQUENCE [LARGE SCALE GENOMIC DNA]</scope>
    <source>
        <strain evidence="3">1/k</strain>
        <plasmid evidence="3">Plasmid pct3</plasmid>
    </source>
</reference>
<dbReference type="PANTHER" id="PTHR33169">
    <property type="entry name" value="PADR-FAMILY TRANSCRIPTIONAL REGULATOR"/>
    <property type="match status" value="1"/>
</dbReference>
<dbReference type="EMBL" id="CP017256">
    <property type="protein sequence ID" value="AOR25125.1"/>
    <property type="molecule type" value="Genomic_DNA"/>
</dbReference>
<dbReference type="AlphaFoldDB" id="A0A1D7XP70"/>
<dbReference type="Pfam" id="PF03551">
    <property type="entry name" value="PadR"/>
    <property type="match status" value="1"/>
</dbReference>
<dbReference type="OrthoDB" id="9808017at2"/>
<evidence type="ECO:0000259" key="1">
    <source>
        <dbReference type="Pfam" id="PF03551"/>
    </source>
</evidence>
<dbReference type="SUPFAM" id="SSF46785">
    <property type="entry name" value="Winged helix' DNA-binding domain"/>
    <property type="match status" value="1"/>
</dbReference>
<dbReference type="InterPro" id="IPR036390">
    <property type="entry name" value="WH_DNA-bd_sf"/>
</dbReference>
<dbReference type="PANTHER" id="PTHR33169:SF25">
    <property type="entry name" value="DNA-BINDING PROTEIN YIZB-RELATED"/>
    <property type="match status" value="1"/>
</dbReference>
<name>A0A1D7XP70_9CLOT</name>
<evidence type="ECO:0000313" key="2">
    <source>
        <dbReference type="EMBL" id="AOR25125.1"/>
    </source>
</evidence>
<keyword evidence="3" id="KW-1185">Reference proteome</keyword>
<accession>A0A1D7XP70</accession>
<dbReference type="Gene3D" id="1.10.10.10">
    <property type="entry name" value="Winged helix-like DNA-binding domain superfamily/Winged helix DNA-binding domain"/>
    <property type="match status" value="1"/>
</dbReference>
<gene>
    <name evidence="2" type="ORF">BGI42_15390</name>
</gene>
<dbReference type="RefSeq" id="WP_069681243.1">
    <property type="nucleotide sequence ID" value="NZ_CP017256.2"/>
</dbReference>
<dbReference type="Proteomes" id="UP000094652">
    <property type="component" value="Plasmid pCt3"/>
</dbReference>
<dbReference type="KEGG" id="ctae:BGI42_15390"/>
<protein>
    <submittedName>
        <fullName evidence="2">PadR family transcriptional regulator</fullName>
    </submittedName>
</protein>
<evidence type="ECO:0000313" key="3">
    <source>
        <dbReference type="Proteomes" id="UP000094652"/>
    </source>
</evidence>
<feature type="domain" description="Transcription regulator PadR N-terminal" evidence="1">
    <location>
        <begin position="16"/>
        <end position="90"/>
    </location>
</feature>
<dbReference type="InterPro" id="IPR005149">
    <property type="entry name" value="Tscrpt_reg_PadR_N"/>
</dbReference>